<dbReference type="Proteomes" id="UP001187471">
    <property type="component" value="Unassembled WGS sequence"/>
</dbReference>
<protein>
    <submittedName>
        <fullName evidence="3">Uncharacterized protein</fullName>
    </submittedName>
</protein>
<dbReference type="AlphaFoldDB" id="A0AA88RKT0"/>
<feature type="region of interest" description="Disordered" evidence="1">
    <location>
        <begin position="1"/>
        <end position="38"/>
    </location>
</feature>
<keyword evidence="4" id="KW-1185">Reference proteome</keyword>
<sequence>MGSSMCSSAHDPQVRTNMDPTFDSLVGSSQSRGGGADHHGSSLLKNLYILYQCMDSYLASTDIITNEI</sequence>
<reference evidence="3" key="1">
    <citation type="submission" date="2022-12" db="EMBL/GenBank/DDBJ databases">
        <title>Draft genome assemblies for two species of Escallonia (Escalloniales).</title>
        <authorList>
            <person name="Chanderbali A."/>
            <person name="Dervinis C."/>
            <person name="Anghel I."/>
            <person name="Soltis D."/>
            <person name="Soltis P."/>
            <person name="Zapata F."/>
        </authorList>
    </citation>
    <scope>NUCLEOTIDE SEQUENCE</scope>
    <source>
        <strain evidence="3">UCBG92.1500</strain>
        <tissue evidence="3">Leaf</tissue>
    </source>
</reference>
<comment type="caution">
    <text evidence="3">The sequence shown here is derived from an EMBL/GenBank/DDBJ whole genome shotgun (WGS) entry which is preliminary data.</text>
</comment>
<evidence type="ECO:0000313" key="2">
    <source>
        <dbReference type="EMBL" id="KAK2977337.1"/>
    </source>
</evidence>
<proteinExistence type="predicted"/>
<evidence type="ECO:0000313" key="4">
    <source>
        <dbReference type="Proteomes" id="UP001187471"/>
    </source>
</evidence>
<evidence type="ECO:0000313" key="3">
    <source>
        <dbReference type="EMBL" id="KAK2980921.1"/>
    </source>
</evidence>
<organism evidence="3 4">
    <name type="scientific">Escallonia rubra</name>
    <dbReference type="NCBI Taxonomy" id="112253"/>
    <lineage>
        <taxon>Eukaryota</taxon>
        <taxon>Viridiplantae</taxon>
        <taxon>Streptophyta</taxon>
        <taxon>Embryophyta</taxon>
        <taxon>Tracheophyta</taxon>
        <taxon>Spermatophyta</taxon>
        <taxon>Magnoliopsida</taxon>
        <taxon>eudicotyledons</taxon>
        <taxon>Gunneridae</taxon>
        <taxon>Pentapetalae</taxon>
        <taxon>asterids</taxon>
        <taxon>campanulids</taxon>
        <taxon>Escalloniales</taxon>
        <taxon>Escalloniaceae</taxon>
        <taxon>Escallonia</taxon>
    </lineage>
</organism>
<dbReference type="EMBL" id="JAVXUO010001996">
    <property type="protein sequence ID" value="KAK2977337.1"/>
    <property type="molecule type" value="Genomic_DNA"/>
</dbReference>
<accession>A0AA88RKT0</accession>
<evidence type="ECO:0000256" key="1">
    <source>
        <dbReference type="SAM" id="MobiDB-lite"/>
    </source>
</evidence>
<name>A0AA88RKT0_9ASTE</name>
<dbReference type="EMBL" id="JAVXUO010001576">
    <property type="protein sequence ID" value="KAK2980921.1"/>
    <property type="molecule type" value="Genomic_DNA"/>
</dbReference>
<gene>
    <name evidence="3" type="ORF">RJ640_002413</name>
    <name evidence="2" type="ORF">RJ640_013316</name>
</gene>